<proteinExistence type="predicted"/>
<dbReference type="InterPro" id="IPR036322">
    <property type="entry name" value="WD40_repeat_dom_sf"/>
</dbReference>
<dbReference type="SUPFAM" id="SSF50978">
    <property type="entry name" value="WD40 repeat-like"/>
    <property type="match status" value="1"/>
</dbReference>
<dbReference type="VEuPathDB" id="ToxoDB:EAH_00051480"/>
<dbReference type="GO" id="GO:0005783">
    <property type="term" value="C:endoplasmic reticulum"/>
    <property type="evidence" value="ECO:0007669"/>
    <property type="project" value="TreeGrafter"/>
</dbReference>
<reference evidence="1" key="1">
    <citation type="submission" date="2013-10" db="EMBL/GenBank/DDBJ databases">
        <title>Genomic analysis of the causative agents of coccidiosis in chickens.</title>
        <authorList>
            <person name="Reid A.J."/>
            <person name="Blake D."/>
            <person name="Billington K."/>
            <person name="Browne H."/>
            <person name="Dunn M."/>
            <person name="Hung S."/>
            <person name="Kawahara F."/>
            <person name="Miranda-Saavedra D."/>
            <person name="Mourier T."/>
            <person name="Nagra H."/>
            <person name="Otto T.D."/>
            <person name="Rawlings N."/>
            <person name="Sanchez A."/>
            <person name="Sanders M."/>
            <person name="Subramaniam C."/>
            <person name="Tay Y."/>
            <person name="Dear P."/>
            <person name="Doerig C."/>
            <person name="Gruber A."/>
            <person name="Parkinson J."/>
            <person name="Shirley M."/>
            <person name="Wan K.L."/>
            <person name="Berriman M."/>
            <person name="Tomley F."/>
            <person name="Pain A."/>
        </authorList>
    </citation>
    <scope>NUCLEOTIDE SEQUENCE</scope>
    <source>
        <strain evidence="1">Houghton</strain>
    </source>
</reference>
<evidence type="ECO:0000313" key="2">
    <source>
        <dbReference type="Proteomes" id="UP000018050"/>
    </source>
</evidence>
<reference evidence="1" key="2">
    <citation type="submission" date="2013-10" db="EMBL/GenBank/DDBJ databases">
        <authorList>
            <person name="Aslett M."/>
        </authorList>
    </citation>
    <scope>NUCLEOTIDE SEQUENCE</scope>
    <source>
        <strain evidence="1">Houghton</strain>
    </source>
</reference>
<protein>
    <submittedName>
        <fullName evidence="1">Transducin (Beta)-like 2, related</fullName>
    </submittedName>
</protein>
<dbReference type="PANTHER" id="PTHR44321">
    <property type="entry name" value="TRANSDUCIN BETA-LIKE PROTEIN 2"/>
    <property type="match status" value="1"/>
</dbReference>
<dbReference type="RefSeq" id="XP_013246673.1">
    <property type="nucleotide sequence ID" value="XM_013391219.1"/>
</dbReference>
<dbReference type="GO" id="GO:0030968">
    <property type="term" value="P:endoplasmic reticulum unfolded protein response"/>
    <property type="evidence" value="ECO:0007669"/>
    <property type="project" value="TreeGrafter"/>
</dbReference>
<dbReference type="OrthoDB" id="346371at2759"/>
<accession>U6GXJ7</accession>
<keyword evidence="2" id="KW-1185">Reference proteome</keyword>
<dbReference type="InterPro" id="IPR015943">
    <property type="entry name" value="WD40/YVTN_repeat-like_dom_sf"/>
</dbReference>
<dbReference type="AlphaFoldDB" id="U6GXJ7"/>
<dbReference type="EMBL" id="HG673652">
    <property type="protein sequence ID" value="CDI84327.1"/>
    <property type="molecule type" value="Genomic_DNA"/>
</dbReference>
<dbReference type="PANTHER" id="PTHR44321:SF1">
    <property type="entry name" value="TRANSDUCIN BETA-LIKE PROTEIN 2"/>
    <property type="match status" value="1"/>
</dbReference>
<name>U6GXJ7_EIMAC</name>
<dbReference type="GeneID" id="25273218"/>
<dbReference type="OMA" id="TEIRVHS"/>
<sequence length="187" mass="20547">MELVASKGPWIVTRSEGEDTEIRVHSYEGDLLAVLDTKQIRNFQLSVSDDGCLFGCAAWSPGVKIYNVKEKGGNFQKVEKALDVPTSSGSIAFCISPDQRRAAVLNKNNNLSTWRLDVRHQAGEDTKMVAEKDVHLSDQGATTLHYSRDGSVIIAACGCSLYLFNAEDLQLIRKGLRPAILRLPLGK</sequence>
<dbReference type="Proteomes" id="UP000018050">
    <property type="component" value="Unassembled WGS sequence"/>
</dbReference>
<dbReference type="InterPro" id="IPR042410">
    <property type="entry name" value="WBSCR13"/>
</dbReference>
<organism evidence="1 2">
    <name type="scientific">Eimeria acervulina</name>
    <name type="common">Coccidian parasite</name>
    <dbReference type="NCBI Taxonomy" id="5801"/>
    <lineage>
        <taxon>Eukaryota</taxon>
        <taxon>Sar</taxon>
        <taxon>Alveolata</taxon>
        <taxon>Apicomplexa</taxon>
        <taxon>Conoidasida</taxon>
        <taxon>Coccidia</taxon>
        <taxon>Eucoccidiorida</taxon>
        <taxon>Eimeriorina</taxon>
        <taxon>Eimeriidae</taxon>
        <taxon>Eimeria</taxon>
    </lineage>
</organism>
<evidence type="ECO:0000313" key="1">
    <source>
        <dbReference type="EMBL" id="CDI84327.1"/>
    </source>
</evidence>
<gene>
    <name evidence="1" type="ORF">EAH_00051480</name>
</gene>
<dbReference type="Gene3D" id="2.130.10.10">
    <property type="entry name" value="YVTN repeat-like/Quinoprotein amine dehydrogenase"/>
    <property type="match status" value="1"/>
</dbReference>